<feature type="region of interest" description="Disordered" evidence="1">
    <location>
        <begin position="1"/>
        <end position="27"/>
    </location>
</feature>
<dbReference type="AlphaFoldDB" id="A0A8T0B310"/>
<dbReference type="Proteomes" id="UP000606274">
    <property type="component" value="Unassembled WGS sequence"/>
</dbReference>
<dbReference type="PANTHER" id="PTHR36869:SF1">
    <property type="entry name" value="CHROMOSOME 16 OPEN READING FRAME 46"/>
    <property type="match status" value="1"/>
</dbReference>
<dbReference type="EMBL" id="JABFDY010000013">
    <property type="protein sequence ID" value="KAF7699382.1"/>
    <property type="molecule type" value="Genomic_DNA"/>
</dbReference>
<sequence>MSRRSSDRHLKLHDEAPETGLASDTHQEYQEYSLAMDDEKTAKRLEKPDCSALMGKLSKRCVEVLVDMSEEISEKEQQPKEIFDQTGWDEAIRSWRECSPLSGLFAPLQRSKKVKPENPAPHCILCTDLKDPKLPENVPSHAASHATSEKSEEPSTSNSSSSPEDLNRTPSATTISSSTEEEEPPDFSLENVSSPKERVLGNKLLYGSGQVSPDKVLPSRMQSDSLLQKGRNDGKMALPGRVMVLPPVKMSAQSNSTLSNSNPLKRTEDGSARPIIIRERVNGNQEQMVVISHPNSAVGTITSKQGPTHHQHHLLTTLNISRGYQIPIRTLAETQPVSTSVLERNFRAEELIRCALRHKSGHRSRSGIKYETLKREEPELPKLLGTRVQIAVSNHRLL</sequence>
<evidence type="ECO:0000313" key="2">
    <source>
        <dbReference type="EMBL" id="KAF7699382.1"/>
    </source>
</evidence>
<gene>
    <name evidence="2" type="ORF">HF521_004124</name>
</gene>
<proteinExistence type="predicted"/>
<dbReference type="InterPro" id="IPR027836">
    <property type="entry name" value="DUF4529"/>
</dbReference>
<dbReference type="OrthoDB" id="9943020at2759"/>
<dbReference type="PANTHER" id="PTHR36869">
    <property type="entry name" value="CHROMOSOME 16 OPEN READING FRAME 46"/>
    <property type="match status" value="1"/>
</dbReference>
<accession>A0A8T0B310</accession>
<evidence type="ECO:0000256" key="1">
    <source>
        <dbReference type="SAM" id="MobiDB-lite"/>
    </source>
</evidence>
<feature type="region of interest" description="Disordered" evidence="1">
    <location>
        <begin position="135"/>
        <end position="195"/>
    </location>
</feature>
<reference evidence="2" key="1">
    <citation type="submission" date="2020-08" db="EMBL/GenBank/DDBJ databases">
        <title>Chromosome-level assembly of Southern catfish (Silurus meridionalis) provides insights into visual adaptation to the nocturnal and benthic lifestyles.</title>
        <authorList>
            <person name="Zhang Y."/>
            <person name="Wang D."/>
            <person name="Peng Z."/>
        </authorList>
    </citation>
    <scope>NUCLEOTIDE SEQUENCE</scope>
    <source>
        <strain evidence="2">SWU-2019-XX</strain>
        <tissue evidence="2">Muscle</tissue>
    </source>
</reference>
<organism evidence="2 3">
    <name type="scientific">Silurus meridionalis</name>
    <name type="common">Southern catfish</name>
    <name type="synonym">Silurus soldatovi meridionalis</name>
    <dbReference type="NCBI Taxonomy" id="175797"/>
    <lineage>
        <taxon>Eukaryota</taxon>
        <taxon>Metazoa</taxon>
        <taxon>Chordata</taxon>
        <taxon>Craniata</taxon>
        <taxon>Vertebrata</taxon>
        <taxon>Euteleostomi</taxon>
        <taxon>Actinopterygii</taxon>
        <taxon>Neopterygii</taxon>
        <taxon>Teleostei</taxon>
        <taxon>Ostariophysi</taxon>
        <taxon>Siluriformes</taxon>
        <taxon>Siluridae</taxon>
        <taxon>Silurus</taxon>
    </lineage>
</organism>
<protein>
    <submittedName>
        <fullName evidence="2">Uncharacterized protein</fullName>
    </submittedName>
</protein>
<feature type="compositionally biased region" description="Basic and acidic residues" evidence="1">
    <location>
        <begin position="1"/>
        <end position="16"/>
    </location>
</feature>
<name>A0A8T0B310_SILME</name>
<evidence type="ECO:0000313" key="3">
    <source>
        <dbReference type="Proteomes" id="UP000606274"/>
    </source>
</evidence>
<comment type="caution">
    <text evidence="2">The sequence shown here is derived from an EMBL/GenBank/DDBJ whole genome shotgun (WGS) entry which is preliminary data.</text>
</comment>
<keyword evidence="3" id="KW-1185">Reference proteome</keyword>
<dbReference type="Pfam" id="PF15032">
    <property type="entry name" value="DUF4529"/>
    <property type="match status" value="1"/>
</dbReference>
<feature type="compositionally biased region" description="Low complexity" evidence="1">
    <location>
        <begin position="154"/>
        <end position="178"/>
    </location>
</feature>